<dbReference type="PANTHER" id="PTHR43173:SF37">
    <property type="entry name" value="ABC1 FAMILY PROTEIN C10F6.14C"/>
    <property type="match status" value="1"/>
</dbReference>
<evidence type="ECO:0000256" key="1">
    <source>
        <dbReference type="ARBA" id="ARBA00009670"/>
    </source>
</evidence>
<comment type="caution">
    <text evidence="3">The sequence shown here is derived from an EMBL/GenBank/DDBJ whole genome shotgun (WGS) entry which is preliminary data.</text>
</comment>
<dbReference type="InterPro" id="IPR045307">
    <property type="entry name" value="ADCK1_dom"/>
</dbReference>
<dbReference type="InterPro" id="IPR051130">
    <property type="entry name" value="Mito_struct-func_regulator"/>
</dbReference>
<keyword evidence="4" id="KW-1185">Reference proteome</keyword>
<evidence type="ECO:0000259" key="2">
    <source>
        <dbReference type="Pfam" id="PF03109"/>
    </source>
</evidence>
<dbReference type="CDD" id="cd13969">
    <property type="entry name" value="ADCK1-like"/>
    <property type="match status" value="1"/>
</dbReference>
<dbReference type="Proteomes" id="UP000326340">
    <property type="component" value="Unassembled WGS sequence"/>
</dbReference>
<feature type="non-terminal residue" evidence="3">
    <location>
        <position position="627"/>
    </location>
</feature>
<organism evidence="3 4">
    <name type="scientific">Colletotrichum shisoi</name>
    <dbReference type="NCBI Taxonomy" id="2078593"/>
    <lineage>
        <taxon>Eukaryota</taxon>
        <taxon>Fungi</taxon>
        <taxon>Dikarya</taxon>
        <taxon>Ascomycota</taxon>
        <taxon>Pezizomycotina</taxon>
        <taxon>Sordariomycetes</taxon>
        <taxon>Hypocreomycetidae</taxon>
        <taxon>Glomerellales</taxon>
        <taxon>Glomerellaceae</taxon>
        <taxon>Colletotrichum</taxon>
        <taxon>Colletotrichum destructivum species complex</taxon>
    </lineage>
</organism>
<accession>A0A5Q4BNB5</accession>
<protein>
    <submittedName>
        <fullName evidence="3">ABC1 family protein</fullName>
    </submittedName>
</protein>
<reference evidence="3 4" key="1">
    <citation type="journal article" date="2019" name="Sci. Rep.">
        <title>Colletotrichum shisoi sp. nov., an anthracnose pathogen of Perilla frutescens in Japan: molecular phylogenetic, morphological and genomic evidence.</title>
        <authorList>
            <person name="Gan P."/>
            <person name="Tsushima A."/>
            <person name="Hiroyama R."/>
            <person name="Narusaka M."/>
            <person name="Takano Y."/>
            <person name="Narusaka Y."/>
            <person name="Kawaradani M."/>
            <person name="Damm U."/>
            <person name="Shirasu K."/>
        </authorList>
    </citation>
    <scope>NUCLEOTIDE SEQUENCE [LARGE SCALE GENOMIC DNA]</scope>
    <source>
        <strain evidence="3 4">PG-2018a</strain>
    </source>
</reference>
<dbReference type="SUPFAM" id="SSF56112">
    <property type="entry name" value="Protein kinase-like (PK-like)"/>
    <property type="match status" value="1"/>
</dbReference>
<name>A0A5Q4BNB5_9PEZI</name>
<sequence length="627" mass="68848">MFQPILHRLGPAAVQVVLLRSGSSLLFSHMSGGRPSPFQVFGRSGAPFGIPVATVQHHVRSITTRRGVAEATTQSHHTTVTTTPPWRPRRIIQRLVSLLGGLGLTAYAADRFYLGSVAMRSARAYGTMALVGLDYKLHLGNRPYVAGVPLETLHDRNARRVCDMLKRNGGLYLKAGQAVAMQAGGVLPEAYQRAFSETFDDAARAPWADVEAVVRGDFGRSVEQVFGADAVEREPRAAASIAQVHYARLSDGREVAIKVQRRQIAAQVSSDLSTLKRMIEYTAEATSIPMGSLGGFLMDHVMQETDFENERANAERLAGFVRDDPRLRGRVHIPVVYPELSSKRVLTTEWIDGRNLWDKDGIMAPHTPAPIGSSGGGLGLGLRDVMETVVELFSAQMFRYGFVHCDPHPGNILVRRTPSGKPEIVLLDHGLYVTLSDNLRRQYALFWKALLTQDAEGLKRVSRAWGMADPAPWADALAMRSGKQPGPARGEETAREREERVIAEAAGYFGEDGLWPPELVFLERNLGLVQGSNRHLGSPVNRVKMVGAAAMRAVAVDGQGAGRREPLWERARSRWSLFLLDLAFCLSSVRQYLGYGGGFEEDLKEEEDRSARELKDALAVVLGVAVD</sequence>
<gene>
    <name evidence="3" type="ORF">CSHISOI_06948</name>
</gene>
<dbReference type="OrthoDB" id="427480at2759"/>
<proteinExistence type="inferred from homology"/>
<dbReference type="Pfam" id="PF03109">
    <property type="entry name" value="ABC1"/>
    <property type="match status" value="1"/>
</dbReference>
<dbReference type="EMBL" id="PUHP01000689">
    <property type="protein sequence ID" value="TQN68485.1"/>
    <property type="molecule type" value="Genomic_DNA"/>
</dbReference>
<dbReference type="PANTHER" id="PTHR43173">
    <property type="entry name" value="ABC1 FAMILY PROTEIN"/>
    <property type="match status" value="1"/>
</dbReference>
<evidence type="ECO:0000313" key="4">
    <source>
        <dbReference type="Proteomes" id="UP000326340"/>
    </source>
</evidence>
<comment type="similarity">
    <text evidence="1">Belongs to the protein kinase superfamily. ADCK protein kinase family.</text>
</comment>
<dbReference type="InterPro" id="IPR004147">
    <property type="entry name" value="ABC1_dom"/>
</dbReference>
<dbReference type="InterPro" id="IPR011009">
    <property type="entry name" value="Kinase-like_dom_sf"/>
</dbReference>
<evidence type="ECO:0000313" key="3">
    <source>
        <dbReference type="EMBL" id="TQN68485.1"/>
    </source>
</evidence>
<dbReference type="AlphaFoldDB" id="A0A5Q4BNB5"/>
<feature type="domain" description="ABC1 atypical kinase-like" evidence="2">
    <location>
        <begin position="200"/>
        <end position="461"/>
    </location>
</feature>